<keyword evidence="11" id="KW-1185">Reference proteome</keyword>
<evidence type="ECO:0000256" key="5">
    <source>
        <dbReference type="ARBA" id="ARBA00022692"/>
    </source>
</evidence>
<dbReference type="GO" id="GO:0005886">
    <property type="term" value="C:plasma membrane"/>
    <property type="evidence" value="ECO:0007669"/>
    <property type="project" value="UniProtKB-SubCell"/>
</dbReference>
<evidence type="ECO:0000256" key="6">
    <source>
        <dbReference type="ARBA" id="ARBA00022989"/>
    </source>
</evidence>
<keyword evidence="3" id="KW-1003">Cell membrane</keyword>
<reference evidence="10" key="1">
    <citation type="submission" date="2022-10" db="EMBL/GenBank/DDBJ databases">
        <authorList>
            <person name="Yu W.X."/>
        </authorList>
    </citation>
    <scope>NUCLEOTIDE SEQUENCE</scope>
    <source>
        <strain evidence="10">AAT</strain>
    </source>
</reference>
<feature type="transmembrane region" description="Helical" evidence="9">
    <location>
        <begin position="77"/>
        <end position="95"/>
    </location>
</feature>
<name>A0AAE3M998_9BACT</name>
<evidence type="ECO:0000256" key="1">
    <source>
        <dbReference type="ARBA" id="ARBA00004429"/>
    </source>
</evidence>
<keyword evidence="2" id="KW-0813">Transport</keyword>
<comment type="similarity">
    <text evidence="8">Belongs to the TsuA/YedE (TC 9.B.102) family.</text>
</comment>
<comment type="subcellular location">
    <subcellularLocation>
        <location evidence="1">Cell inner membrane</location>
        <topology evidence="1">Multi-pass membrane protein</topology>
    </subcellularLocation>
</comment>
<proteinExistence type="inferred from homology"/>
<gene>
    <name evidence="10" type="ORF">OM075_22860</name>
</gene>
<comment type="caution">
    <text evidence="10">The sequence shown here is derived from an EMBL/GenBank/DDBJ whole genome shotgun (WGS) entry which is preliminary data.</text>
</comment>
<feature type="transmembrane region" description="Helical" evidence="9">
    <location>
        <begin position="12"/>
        <end position="31"/>
    </location>
</feature>
<keyword evidence="7 9" id="KW-0472">Membrane</keyword>
<keyword evidence="4" id="KW-0997">Cell inner membrane</keyword>
<keyword evidence="6 9" id="KW-1133">Transmembrane helix</keyword>
<dbReference type="InterPro" id="IPR007272">
    <property type="entry name" value="Sulf_transp_TsuA/YedE"/>
</dbReference>
<dbReference type="Pfam" id="PF04143">
    <property type="entry name" value="Sulf_transp"/>
    <property type="match status" value="1"/>
</dbReference>
<dbReference type="PANTHER" id="PTHR30574">
    <property type="entry name" value="INNER MEMBRANE PROTEIN YEDE"/>
    <property type="match status" value="1"/>
</dbReference>
<dbReference type="EMBL" id="JAPDPJ010000099">
    <property type="protein sequence ID" value="MCW3789322.1"/>
    <property type="molecule type" value="Genomic_DNA"/>
</dbReference>
<evidence type="ECO:0000256" key="8">
    <source>
        <dbReference type="ARBA" id="ARBA00035655"/>
    </source>
</evidence>
<dbReference type="PANTHER" id="PTHR30574:SF1">
    <property type="entry name" value="SULPHUR TRANSPORT DOMAIN-CONTAINING PROTEIN"/>
    <property type="match status" value="1"/>
</dbReference>
<dbReference type="Proteomes" id="UP001209229">
    <property type="component" value="Unassembled WGS sequence"/>
</dbReference>
<evidence type="ECO:0000256" key="4">
    <source>
        <dbReference type="ARBA" id="ARBA00022519"/>
    </source>
</evidence>
<evidence type="ECO:0000256" key="9">
    <source>
        <dbReference type="SAM" id="Phobius"/>
    </source>
</evidence>
<evidence type="ECO:0000313" key="11">
    <source>
        <dbReference type="Proteomes" id="UP001209229"/>
    </source>
</evidence>
<accession>A0AAE3M998</accession>
<keyword evidence="5 9" id="KW-0812">Transmembrane</keyword>
<dbReference type="AlphaFoldDB" id="A0AAE3M998"/>
<evidence type="ECO:0000313" key="10">
    <source>
        <dbReference type="EMBL" id="MCW3789322.1"/>
    </source>
</evidence>
<sequence length="177" mass="18896">MITEKPKKYMNPYLAGFFLGFVLLLTIYVTGRGLGASGAFKSIVIQSVETIAPTHAENTVYYADYQKSHPEGAMKSWLVFEVLGVIIGAFLSGVASNRVSLKLEKGPGVKNSTRIIGAIVGGALFGFGSQLGRGCTSGSALSGMAVMSFGGIITMLAIFGVAYMVAYFFKNLWIKKQ</sequence>
<evidence type="ECO:0000256" key="7">
    <source>
        <dbReference type="ARBA" id="ARBA00023136"/>
    </source>
</evidence>
<feature type="transmembrane region" description="Helical" evidence="9">
    <location>
        <begin position="115"/>
        <end position="132"/>
    </location>
</feature>
<organism evidence="10 11">
    <name type="scientific">Plebeiibacterium sediminum</name>
    <dbReference type="NCBI Taxonomy" id="2992112"/>
    <lineage>
        <taxon>Bacteria</taxon>
        <taxon>Pseudomonadati</taxon>
        <taxon>Bacteroidota</taxon>
        <taxon>Bacteroidia</taxon>
        <taxon>Marinilabiliales</taxon>
        <taxon>Marinilabiliaceae</taxon>
        <taxon>Plebeiibacterium</taxon>
    </lineage>
</organism>
<evidence type="ECO:0000256" key="3">
    <source>
        <dbReference type="ARBA" id="ARBA00022475"/>
    </source>
</evidence>
<dbReference type="RefSeq" id="WP_301192877.1">
    <property type="nucleotide sequence ID" value="NZ_JAPDPJ010000099.1"/>
</dbReference>
<protein>
    <submittedName>
        <fullName evidence="10">YeeE/YedE family protein</fullName>
    </submittedName>
</protein>
<evidence type="ECO:0000256" key="2">
    <source>
        <dbReference type="ARBA" id="ARBA00022448"/>
    </source>
</evidence>
<feature type="transmembrane region" description="Helical" evidence="9">
    <location>
        <begin position="144"/>
        <end position="169"/>
    </location>
</feature>